<name>A0A9N9TB67_PHYSR</name>
<feature type="region of interest" description="Disordered" evidence="3">
    <location>
        <begin position="588"/>
        <end position="615"/>
    </location>
</feature>
<reference evidence="4" key="1">
    <citation type="submission" date="2022-01" db="EMBL/GenBank/DDBJ databases">
        <authorList>
            <person name="King R."/>
        </authorList>
    </citation>
    <scope>NUCLEOTIDE SEQUENCE</scope>
</reference>
<protein>
    <submittedName>
        <fullName evidence="4">Uncharacterized protein</fullName>
    </submittedName>
</protein>
<feature type="region of interest" description="Disordered" evidence="3">
    <location>
        <begin position="505"/>
        <end position="528"/>
    </location>
</feature>
<dbReference type="Pfam" id="PF01344">
    <property type="entry name" value="Kelch_1"/>
    <property type="match status" value="1"/>
</dbReference>
<feature type="region of interest" description="Disordered" evidence="3">
    <location>
        <begin position="677"/>
        <end position="713"/>
    </location>
</feature>
<keyword evidence="5" id="KW-1185">Reference proteome</keyword>
<proteinExistence type="predicted"/>
<evidence type="ECO:0000313" key="4">
    <source>
        <dbReference type="EMBL" id="CAG9854868.1"/>
    </source>
</evidence>
<dbReference type="Pfam" id="PF24681">
    <property type="entry name" value="Kelch_KLHDC2_KLHL20_DRC7"/>
    <property type="match status" value="1"/>
</dbReference>
<dbReference type="GO" id="GO:0005794">
    <property type="term" value="C:Golgi apparatus"/>
    <property type="evidence" value="ECO:0007669"/>
    <property type="project" value="TreeGrafter"/>
</dbReference>
<dbReference type="InterPro" id="IPR006652">
    <property type="entry name" value="Kelch_1"/>
</dbReference>
<dbReference type="EMBL" id="OU900094">
    <property type="protein sequence ID" value="CAG9854868.1"/>
    <property type="molecule type" value="Genomic_DNA"/>
</dbReference>
<feature type="compositionally biased region" description="Basic and acidic residues" evidence="3">
    <location>
        <begin position="693"/>
        <end position="713"/>
    </location>
</feature>
<gene>
    <name evidence="4" type="ORF">PHYEVI_LOCUS1328</name>
</gene>
<dbReference type="InterPro" id="IPR015915">
    <property type="entry name" value="Kelch-typ_b-propeller"/>
</dbReference>
<evidence type="ECO:0000256" key="1">
    <source>
        <dbReference type="ARBA" id="ARBA00022441"/>
    </source>
</evidence>
<sequence length="763" mass="84971">MWSSVAPENIKSPAPSARSKHSATLVGEFVYILGGRNGNLPTKDFWKYNLVTGKWHQVKPVGDKLPCLQEHTAIAYRDSIYVFGGEVGFSNGTETPLWVYDIKLNSWKKKKAKKGVSTPKGRRGHTALVYNGSMLIYGGYQDLKGSTNELWAYHFETDSWHLISTAGRGSDQTPPPRHKHSAILQGDAMWIYGGMTDLQERSDLWKWDVPSRTWHCVKCKINPGPLHSHAATKLPTSHMLVFGGERNGQASSDLWKFSFALETWEKITINASAKPQPRSESIAIIISELLLNGSSTTSFDSKSLRIRTRTCTSADRSNRHSSYLPNNKVAPCEQTFVFHATQNNYTDGSDLAQQFSETNRSSRSFLQEIQKLSQLNIPRMSNKCSYTVLTGCAGDSTESLLRQHASPQTEIEVIDTDIDTPRRGSMIKSKSAYVIKKKYNSDASPSADEEQKETVAKKRVEFDSTATKIPREPISVPNFSVLTLPTPVLTPVEASKLVYLDSEDENDLLGKKSSKPSEKLNGVQANNEQSAYDGFKPIKKGESYSSHIGYADNPLYQEMIKSLEEKSRENVSSTSDYASIETVNRLSSASSYSVKTGTPQDENARNVERDRSGPFGFCNPNYMGPDIRAAMSDNKPDRKGIVKLLSTEEHCISDDDNALEMQSYNGTFSRNTKVVFRHSSRTKRPPPQSLAIDKGRSRSGGGEKCRAHSAGRAENKVENAKHEVFGPGVDPALKVYLYIFGGKEQGQVTVFQRPISIWRLKLF</sequence>
<accession>A0A9N9TB67</accession>
<evidence type="ECO:0000313" key="5">
    <source>
        <dbReference type="Proteomes" id="UP001153712"/>
    </source>
</evidence>
<organism evidence="4 5">
    <name type="scientific">Phyllotreta striolata</name>
    <name type="common">Striped flea beetle</name>
    <name type="synonym">Crioceris striolata</name>
    <dbReference type="NCBI Taxonomy" id="444603"/>
    <lineage>
        <taxon>Eukaryota</taxon>
        <taxon>Metazoa</taxon>
        <taxon>Ecdysozoa</taxon>
        <taxon>Arthropoda</taxon>
        <taxon>Hexapoda</taxon>
        <taxon>Insecta</taxon>
        <taxon>Pterygota</taxon>
        <taxon>Neoptera</taxon>
        <taxon>Endopterygota</taxon>
        <taxon>Coleoptera</taxon>
        <taxon>Polyphaga</taxon>
        <taxon>Cucujiformia</taxon>
        <taxon>Chrysomeloidea</taxon>
        <taxon>Chrysomelidae</taxon>
        <taxon>Galerucinae</taxon>
        <taxon>Alticini</taxon>
        <taxon>Phyllotreta</taxon>
    </lineage>
</organism>
<dbReference type="InterPro" id="IPR051568">
    <property type="entry name" value="LZTR1/Attractin"/>
</dbReference>
<dbReference type="SUPFAM" id="SSF117281">
    <property type="entry name" value="Kelch motif"/>
    <property type="match status" value="1"/>
</dbReference>
<dbReference type="Proteomes" id="UP001153712">
    <property type="component" value="Chromosome 1"/>
</dbReference>
<keyword evidence="2" id="KW-0677">Repeat</keyword>
<dbReference type="AlphaFoldDB" id="A0A9N9TB67"/>
<feature type="compositionally biased region" description="Basic and acidic residues" evidence="3">
    <location>
        <begin position="602"/>
        <end position="612"/>
    </location>
</feature>
<dbReference type="Gene3D" id="2.120.10.80">
    <property type="entry name" value="Kelch-type beta propeller"/>
    <property type="match status" value="2"/>
</dbReference>
<evidence type="ECO:0000256" key="3">
    <source>
        <dbReference type="SAM" id="MobiDB-lite"/>
    </source>
</evidence>
<evidence type="ECO:0000256" key="2">
    <source>
        <dbReference type="ARBA" id="ARBA00022737"/>
    </source>
</evidence>
<dbReference type="PANTHER" id="PTHR46376:SF1">
    <property type="entry name" value="LEUCINE-ZIPPER-LIKE TRANSCRIPTIONAL REGULATOR 1"/>
    <property type="match status" value="1"/>
</dbReference>
<dbReference type="PANTHER" id="PTHR46376">
    <property type="entry name" value="LEUCINE-ZIPPER-LIKE TRANSCRIPTIONAL REGULATOR 1"/>
    <property type="match status" value="1"/>
</dbReference>
<keyword evidence="1" id="KW-0880">Kelch repeat</keyword>
<dbReference type="OrthoDB" id="432528at2759"/>
<feature type="compositionally biased region" description="Polar residues" evidence="3">
    <location>
        <begin position="588"/>
        <end position="601"/>
    </location>
</feature>